<dbReference type="AlphaFoldDB" id="A0A167JMA2"/>
<name>A0A167JMA2_9GAMM</name>
<evidence type="ECO:0000313" key="1">
    <source>
        <dbReference type="EMBL" id="KZN61349.1"/>
    </source>
</evidence>
<gene>
    <name evidence="1" type="ORF">N478_04595</name>
</gene>
<evidence type="ECO:0000313" key="2">
    <source>
        <dbReference type="Proteomes" id="UP000076661"/>
    </source>
</evidence>
<dbReference type="Proteomes" id="UP000076661">
    <property type="component" value="Unassembled WGS sequence"/>
</dbReference>
<reference evidence="1 2" key="1">
    <citation type="submission" date="2013-07" db="EMBL/GenBank/DDBJ databases">
        <title>Comparative Genomic and Metabolomic Analysis of Twelve Strains of Pseudoalteromonas luteoviolacea.</title>
        <authorList>
            <person name="Vynne N.G."/>
            <person name="Mansson M."/>
            <person name="Gram L."/>
        </authorList>
    </citation>
    <scope>NUCLEOTIDE SEQUENCE [LARGE SCALE GENOMIC DNA]</scope>
    <source>
        <strain evidence="1 2">S4060-1</strain>
    </source>
</reference>
<dbReference type="PATRIC" id="fig|1365257.3.peg.4234"/>
<sequence length="34" mass="3600">MYGLAKLTLLNEDAQLANKEKASLPSGRNAGILV</sequence>
<accession>A0A167JMA2</accession>
<organism evidence="1 2">
    <name type="scientific">Pseudoalteromonas luteoviolacea S4060-1</name>
    <dbReference type="NCBI Taxonomy" id="1365257"/>
    <lineage>
        <taxon>Bacteria</taxon>
        <taxon>Pseudomonadati</taxon>
        <taxon>Pseudomonadota</taxon>
        <taxon>Gammaproteobacteria</taxon>
        <taxon>Alteromonadales</taxon>
        <taxon>Pseudoalteromonadaceae</taxon>
        <taxon>Pseudoalteromonas</taxon>
    </lineage>
</organism>
<proteinExistence type="predicted"/>
<comment type="caution">
    <text evidence="1">The sequence shown here is derived from an EMBL/GenBank/DDBJ whole genome shotgun (WGS) entry which is preliminary data.</text>
</comment>
<dbReference type="EMBL" id="AUXX01000045">
    <property type="protein sequence ID" value="KZN61349.1"/>
    <property type="molecule type" value="Genomic_DNA"/>
</dbReference>
<protein>
    <submittedName>
        <fullName evidence="1">Uncharacterized protein</fullName>
    </submittedName>
</protein>